<dbReference type="PANTHER" id="PTHR30419:SF8">
    <property type="entry name" value="NITROGEN ASSIMILATION TRANSCRIPTIONAL ACTIVATOR-RELATED"/>
    <property type="match status" value="1"/>
</dbReference>
<dbReference type="PROSITE" id="PS50931">
    <property type="entry name" value="HTH_LYSR"/>
    <property type="match status" value="1"/>
</dbReference>
<dbReference type="SUPFAM" id="SSF46785">
    <property type="entry name" value="Winged helix' DNA-binding domain"/>
    <property type="match status" value="1"/>
</dbReference>
<evidence type="ECO:0000256" key="1">
    <source>
        <dbReference type="ARBA" id="ARBA00009437"/>
    </source>
</evidence>
<dbReference type="Proteomes" id="UP000281975">
    <property type="component" value="Unassembled WGS sequence"/>
</dbReference>
<dbReference type="OrthoDB" id="8839922at2"/>
<evidence type="ECO:0000256" key="2">
    <source>
        <dbReference type="ARBA" id="ARBA00023015"/>
    </source>
</evidence>
<keyword evidence="2" id="KW-0805">Transcription regulation</keyword>
<dbReference type="PANTHER" id="PTHR30419">
    <property type="entry name" value="HTH-TYPE TRANSCRIPTIONAL REGULATOR YBHD"/>
    <property type="match status" value="1"/>
</dbReference>
<dbReference type="GO" id="GO:0005829">
    <property type="term" value="C:cytosol"/>
    <property type="evidence" value="ECO:0007669"/>
    <property type="project" value="TreeGrafter"/>
</dbReference>
<dbReference type="Pfam" id="PF00126">
    <property type="entry name" value="HTH_1"/>
    <property type="match status" value="1"/>
</dbReference>
<keyword evidence="4" id="KW-0804">Transcription</keyword>
<accession>A0A420X036</accession>
<comment type="caution">
    <text evidence="6">The sequence shown here is derived from an EMBL/GenBank/DDBJ whole genome shotgun (WGS) entry which is preliminary data.</text>
</comment>
<gene>
    <name evidence="6" type="ORF">C7446_0828</name>
</gene>
<dbReference type="GO" id="GO:0003677">
    <property type="term" value="F:DNA binding"/>
    <property type="evidence" value="ECO:0007669"/>
    <property type="project" value="UniProtKB-KW"/>
</dbReference>
<feature type="domain" description="HTH lysR-type" evidence="5">
    <location>
        <begin position="13"/>
        <end position="65"/>
    </location>
</feature>
<dbReference type="SUPFAM" id="SSF53850">
    <property type="entry name" value="Periplasmic binding protein-like II"/>
    <property type="match status" value="1"/>
</dbReference>
<protein>
    <submittedName>
        <fullName evidence="6">DNA-binding transcriptional LysR family regulator</fullName>
    </submittedName>
</protein>
<dbReference type="GO" id="GO:0003700">
    <property type="term" value="F:DNA-binding transcription factor activity"/>
    <property type="evidence" value="ECO:0007669"/>
    <property type="project" value="InterPro"/>
</dbReference>
<dbReference type="InterPro" id="IPR050950">
    <property type="entry name" value="HTH-type_LysR_regulators"/>
</dbReference>
<name>A0A420X036_9GAMM</name>
<evidence type="ECO:0000256" key="3">
    <source>
        <dbReference type="ARBA" id="ARBA00023125"/>
    </source>
</evidence>
<dbReference type="FunFam" id="1.10.10.10:FF:000001">
    <property type="entry name" value="LysR family transcriptional regulator"/>
    <property type="match status" value="1"/>
</dbReference>
<dbReference type="AlphaFoldDB" id="A0A420X036"/>
<dbReference type="RefSeq" id="WP_121171529.1">
    <property type="nucleotide sequence ID" value="NZ_RBIN01000002.1"/>
</dbReference>
<dbReference type="EMBL" id="RBIN01000002">
    <property type="protein sequence ID" value="RKR06829.1"/>
    <property type="molecule type" value="Genomic_DNA"/>
</dbReference>
<dbReference type="InterPro" id="IPR005119">
    <property type="entry name" value="LysR_subst-bd"/>
</dbReference>
<dbReference type="InterPro" id="IPR036390">
    <property type="entry name" value="WH_DNA-bd_sf"/>
</dbReference>
<reference evidence="6 7" key="1">
    <citation type="submission" date="2018-10" db="EMBL/GenBank/DDBJ databases">
        <title>Genomic Encyclopedia of Type Strains, Phase IV (KMG-IV): sequencing the most valuable type-strain genomes for metagenomic binning, comparative biology and taxonomic classification.</title>
        <authorList>
            <person name="Goeker M."/>
        </authorList>
    </citation>
    <scope>NUCLEOTIDE SEQUENCE [LARGE SCALE GENOMIC DNA]</scope>
    <source>
        <strain evidence="6 7">DSM 23229</strain>
    </source>
</reference>
<sequence>MPSSSRLLMGTGLRYFLEVVRCGSVSEASQRLSVAGSAISRQITRLEQELDTVLFERHPRGMVPSAAGELLAAHARRSQLDTERVADDIQALAGLRRGKVRLASSEGFAIDFLPGLIAAFREHYSGIQFDLHVNTAEQATRRVLEGDADIALTYSLAPRSGVHIAYRQSSPIHAIMAPDHPLADREQVSLAQMHPWPIALPETTTTLRQLFDVCCSRRQLLFEPVFTSNFTEALTSFALLGQGLTLSGELTVRRRLALGRLMAVPIRDPGMDARQIQIQTLAGRTLPRAVNTFLDFLRSAMEQPPGAVTLPTATA</sequence>
<dbReference type="InterPro" id="IPR000847">
    <property type="entry name" value="LysR_HTH_N"/>
</dbReference>
<organism evidence="6 7">
    <name type="scientific">Kushneria sinocarnis</name>
    <dbReference type="NCBI Taxonomy" id="595502"/>
    <lineage>
        <taxon>Bacteria</taxon>
        <taxon>Pseudomonadati</taxon>
        <taxon>Pseudomonadota</taxon>
        <taxon>Gammaproteobacteria</taxon>
        <taxon>Oceanospirillales</taxon>
        <taxon>Halomonadaceae</taxon>
        <taxon>Kushneria</taxon>
    </lineage>
</organism>
<evidence type="ECO:0000313" key="6">
    <source>
        <dbReference type="EMBL" id="RKR06829.1"/>
    </source>
</evidence>
<comment type="similarity">
    <text evidence="1">Belongs to the LysR transcriptional regulatory family.</text>
</comment>
<dbReference type="InterPro" id="IPR036388">
    <property type="entry name" value="WH-like_DNA-bd_sf"/>
</dbReference>
<keyword evidence="3 6" id="KW-0238">DNA-binding</keyword>
<keyword evidence="7" id="KW-1185">Reference proteome</keyword>
<evidence type="ECO:0000259" key="5">
    <source>
        <dbReference type="PROSITE" id="PS50931"/>
    </source>
</evidence>
<dbReference type="Gene3D" id="3.40.190.290">
    <property type="match status" value="1"/>
</dbReference>
<proteinExistence type="inferred from homology"/>
<evidence type="ECO:0000256" key="4">
    <source>
        <dbReference type="ARBA" id="ARBA00023163"/>
    </source>
</evidence>
<dbReference type="Gene3D" id="1.10.10.10">
    <property type="entry name" value="Winged helix-like DNA-binding domain superfamily/Winged helix DNA-binding domain"/>
    <property type="match status" value="1"/>
</dbReference>
<evidence type="ECO:0000313" key="7">
    <source>
        <dbReference type="Proteomes" id="UP000281975"/>
    </source>
</evidence>
<dbReference type="Pfam" id="PF03466">
    <property type="entry name" value="LysR_substrate"/>
    <property type="match status" value="1"/>
</dbReference>